<feature type="domain" description="HDOD" evidence="1">
    <location>
        <begin position="280"/>
        <end position="479"/>
    </location>
</feature>
<dbReference type="PANTHER" id="PTHR33525:SF4">
    <property type="entry name" value="CYCLIC DI-GMP PHOSPHODIESTERASE CDGJ"/>
    <property type="match status" value="1"/>
</dbReference>
<dbReference type="InterPro" id="IPR001633">
    <property type="entry name" value="EAL_dom"/>
</dbReference>
<evidence type="ECO:0000313" key="3">
    <source>
        <dbReference type="Proteomes" id="UP000448292"/>
    </source>
</evidence>
<dbReference type="Gene3D" id="1.10.3210.10">
    <property type="entry name" value="Hypothetical protein af1432"/>
    <property type="match status" value="1"/>
</dbReference>
<dbReference type="Proteomes" id="UP000448292">
    <property type="component" value="Unassembled WGS sequence"/>
</dbReference>
<accession>A0A7M3MBH5</accession>
<evidence type="ECO:0000313" key="2">
    <source>
        <dbReference type="EMBL" id="TVM15532.1"/>
    </source>
</evidence>
<dbReference type="PROSITE" id="PS51833">
    <property type="entry name" value="HDOD"/>
    <property type="match status" value="1"/>
</dbReference>
<dbReference type="InterPro" id="IPR013976">
    <property type="entry name" value="HDOD"/>
</dbReference>
<comment type="caution">
    <text evidence="2">The sequence shown here is derived from an EMBL/GenBank/DDBJ whole genome shotgun (WGS) entry which is preliminary data.</text>
</comment>
<dbReference type="InterPro" id="IPR035919">
    <property type="entry name" value="EAL_sf"/>
</dbReference>
<reference evidence="2 3" key="1">
    <citation type="submission" date="2018-06" db="EMBL/GenBank/DDBJ databases">
        <title>Complete genome of Desulfovibrio indonesiensis P37SLT.</title>
        <authorList>
            <person name="Crispim J.S."/>
            <person name="Vidigal P.M.P."/>
            <person name="Silva L.C.F."/>
            <person name="Laguardia C.N."/>
            <person name="Araujo L.C."/>
            <person name="Dias R.S."/>
            <person name="Sousa M.P."/>
            <person name="Paula S.O."/>
            <person name="Silva C."/>
        </authorList>
    </citation>
    <scope>NUCLEOTIDE SEQUENCE [LARGE SCALE GENOMIC DNA]</scope>
    <source>
        <strain evidence="2 3">P37SLT</strain>
    </source>
</reference>
<dbReference type="SUPFAM" id="SSF109604">
    <property type="entry name" value="HD-domain/PDEase-like"/>
    <property type="match status" value="1"/>
</dbReference>
<keyword evidence="3" id="KW-1185">Reference proteome</keyword>
<proteinExistence type="predicted"/>
<dbReference type="PANTHER" id="PTHR33525">
    <property type="match status" value="1"/>
</dbReference>
<dbReference type="OrthoDB" id="9804751at2"/>
<protein>
    <submittedName>
        <fullName evidence="2">Diguanylate phosphodiesterase</fullName>
    </submittedName>
</protein>
<name>A0A7M3MBH5_9BACT</name>
<gene>
    <name evidence="2" type="ORF">DPQ33_15140</name>
</gene>
<sequence length="493" mass="54532">MRRLGGRFAAVWLVVCIAVARHHRTFAPRHDPGGSVPKRFFSLRKGESNENAAVGSEAKPSEEGDVSCNTGVASPFDLPPHCSIFVARQPIFDRAGHIWGYELLFRSCAESQVATFEDPDVATSRIIADGLSLAAGPSEKSRKFCINFTHDLLVRDALYALPPERIIAEILEYTPATDEVIEAIKRYREAGYTFALDDYSGQPQLEPFLPLVDIVKVDFMEFEHVDLIKATQKLRQSGTFTMLAEKIADAKSLQLAQALCYDLFQGNRLMRPRLISGRSLPSSKLAKLRMLSKLSSKDFEVSELAQLIATDVSLSYRLLRHINSAYYGLSRKISSLQQAVSLLGSDALRQWIMAAVLTELEPGPLGKELAFLSVRRAKFMEMVSNAMENPPGSGESMFLVGLFSMLDVLLGTTMENAIADLPLETAIKDALLGKESVYASWFLLLDSLDGGMWDDALEELEHSELDPQTAAASHARATAWARQMVELSEHVKS</sequence>
<organism evidence="2 3">
    <name type="scientific">Oceanidesulfovibrio indonesiensis</name>
    <dbReference type="NCBI Taxonomy" id="54767"/>
    <lineage>
        <taxon>Bacteria</taxon>
        <taxon>Pseudomonadati</taxon>
        <taxon>Thermodesulfobacteriota</taxon>
        <taxon>Desulfovibrionia</taxon>
        <taxon>Desulfovibrionales</taxon>
        <taxon>Desulfovibrionaceae</taxon>
        <taxon>Oceanidesulfovibrio</taxon>
    </lineage>
</organism>
<dbReference type="Pfam" id="PF08668">
    <property type="entry name" value="HDOD"/>
    <property type="match status" value="1"/>
</dbReference>
<dbReference type="SMART" id="SM00052">
    <property type="entry name" value="EAL"/>
    <property type="match status" value="1"/>
</dbReference>
<dbReference type="EMBL" id="QMIE01000016">
    <property type="protein sequence ID" value="TVM15532.1"/>
    <property type="molecule type" value="Genomic_DNA"/>
</dbReference>
<evidence type="ECO:0000259" key="1">
    <source>
        <dbReference type="PROSITE" id="PS51833"/>
    </source>
</evidence>
<dbReference type="InterPro" id="IPR052340">
    <property type="entry name" value="RNase_Y/CdgJ"/>
</dbReference>
<dbReference type="Gene3D" id="3.20.20.450">
    <property type="entry name" value="EAL domain"/>
    <property type="match status" value="1"/>
</dbReference>
<dbReference type="AlphaFoldDB" id="A0A7M3MBH5"/>
<dbReference type="SUPFAM" id="SSF141868">
    <property type="entry name" value="EAL domain-like"/>
    <property type="match status" value="1"/>
</dbReference>